<dbReference type="EMBL" id="BGPR01007733">
    <property type="protein sequence ID" value="GBN29106.1"/>
    <property type="molecule type" value="Genomic_DNA"/>
</dbReference>
<keyword evidence="2" id="KW-1185">Reference proteome</keyword>
<proteinExistence type="predicted"/>
<protein>
    <submittedName>
        <fullName evidence="1">Uncharacterized protein</fullName>
    </submittedName>
</protein>
<gene>
    <name evidence="1" type="ORF">AVEN_151695_1</name>
</gene>
<organism evidence="1 2">
    <name type="scientific">Araneus ventricosus</name>
    <name type="common">Orbweaver spider</name>
    <name type="synonym">Epeira ventricosa</name>
    <dbReference type="NCBI Taxonomy" id="182803"/>
    <lineage>
        <taxon>Eukaryota</taxon>
        <taxon>Metazoa</taxon>
        <taxon>Ecdysozoa</taxon>
        <taxon>Arthropoda</taxon>
        <taxon>Chelicerata</taxon>
        <taxon>Arachnida</taxon>
        <taxon>Araneae</taxon>
        <taxon>Araneomorphae</taxon>
        <taxon>Entelegynae</taxon>
        <taxon>Araneoidea</taxon>
        <taxon>Araneidae</taxon>
        <taxon>Araneus</taxon>
    </lineage>
</organism>
<evidence type="ECO:0000313" key="2">
    <source>
        <dbReference type="Proteomes" id="UP000499080"/>
    </source>
</evidence>
<evidence type="ECO:0000313" key="1">
    <source>
        <dbReference type="EMBL" id="GBN29106.1"/>
    </source>
</evidence>
<accession>A0A4Y2MU10</accession>
<dbReference type="Proteomes" id="UP000499080">
    <property type="component" value="Unassembled WGS sequence"/>
</dbReference>
<reference evidence="1 2" key="1">
    <citation type="journal article" date="2019" name="Sci. Rep.">
        <title>Orb-weaving spider Araneus ventricosus genome elucidates the spidroin gene catalogue.</title>
        <authorList>
            <person name="Kono N."/>
            <person name="Nakamura H."/>
            <person name="Ohtoshi R."/>
            <person name="Moran D.A.P."/>
            <person name="Shinohara A."/>
            <person name="Yoshida Y."/>
            <person name="Fujiwara M."/>
            <person name="Mori M."/>
            <person name="Tomita M."/>
            <person name="Arakawa K."/>
        </authorList>
    </citation>
    <scope>NUCLEOTIDE SEQUENCE [LARGE SCALE GENOMIC DNA]</scope>
</reference>
<sequence length="84" mass="9520">MWLDGALTGLPPDKHSFKPAIHFTDKLNILEREKYANRDKDIVTSKLFTVDELIEDKLSGAHLSNDEEVIPFSFKDAMDSTAKL</sequence>
<name>A0A4Y2MU10_ARAVE</name>
<comment type="caution">
    <text evidence="1">The sequence shown here is derived from an EMBL/GenBank/DDBJ whole genome shotgun (WGS) entry which is preliminary data.</text>
</comment>
<dbReference type="AlphaFoldDB" id="A0A4Y2MU10"/>